<name>A0A0D0F5A9_9FLAO</name>
<evidence type="ECO:0000256" key="1">
    <source>
        <dbReference type="SAM" id="SignalP"/>
    </source>
</evidence>
<organism evidence="3 5">
    <name type="scientific">Flavobacterium hibernum</name>
    <dbReference type="NCBI Taxonomy" id="37752"/>
    <lineage>
        <taxon>Bacteria</taxon>
        <taxon>Pseudomonadati</taxon>
        <taxon>Bacteroidota</taxon>
        <taxon>Flavobacteriia</taxon>
        <taxon>Flavobacteriales</taxon>
        <taxon>Flavobacteriaceae</taxon>
        <taxon>Flavobacterium</taxon>
    </lineage>
</organism>
<dbReference type="EMBL" id="MUGX01000011">
    <property type="protein sequence ID" value="OXA87912.1"/>
    <property type="molecule type" value="Genomic_DNA"/>
</dbReference>
<dbReference type="Pfam" id="PF13585">
    <property type="entry name" value="CHU_C"/>
    <property type="match status" value="1"/>
</dbReference>
<dbReference type="Proteomes" id="UP000032061">
    <property type="component" value="Unassembled WGS sequence"/>
</dbReference>
<dbReference type="Gene3D" id="2.60.40.10">
    <property type="entry name" value="Immunoglobulins"/>
    <property type="match status" value="1"/>
</dbReference>
<evidence type="ECO:0000313" key="6">
    <source>
        <dbReference type="Proteomes" id="UP000198302"/>
    </source>
</evidence>
<feature type="signal peptide" evidence="1">
    <location>
        <begin position="1"/>
        <end position="19"/>
    </location>
</feature>
<evidence type="ECO:0000313" key="5">
    <source>
        <dbReference type="Proteomes" id="UP000032061"/>
    </source>
</evidence>
<evidence type="ECO:0000313" key="4">
    <source>
        <dbReference type="EMBL" id="OXA87912.1"/>
    </source>
</evidence>
<evidence type="ECO:0000259" key="2">
    <source>
        <dbReference type="Pfam" id="PF17517"/>
    </source>
</evidence>
<dbReference type="InterPro" id="IPR035234">
    <property type="entry name" value="IgGFc-bd_N"/>
</dbReference>
<gene>
    <name evidence="4" type="ORF">B0A73_08975</name>
    <name evidence="3" type="ORF">IW18_08360</name>
</gene>
<dbReference type="RefSeq" id="WP_041517137.1">
    <property type="nucleotide sequence ID" value="NZ_JPRK01000007.1"/>
</dbReference>
<dbReference type="OrthoDB" id="9765926at2"/>
<accession>A0A0D0F5A9</accession>
<protein>
    <submittedName>
        <fullName evidence="3">Gliding motility protein</fullName>
    </submittedName>
    <submittedName>
        <fullName evidence="4">T9SS C-terminal target domain-containing protein</fullName>
    </submittedName>
</protein>
<dbReference type="Gene3D" id="4.10.1080.10">
    <property type="entry name" value="TSP type-3 repeat"/>
    <property type="match status" value="1"/>
</dbReference>
<feature type="domain" description="IgGFc-binding protein N-terminal" evidence="2">
    <location>
        <begin position="138"/>
        <end position="447"/>
    </location>
</feature>
<feature type="chain" id="PRO_5002221732" evidence="1">
    <location>
        <begin position="20"/>
        <end position="1499"/>
    </location>
</feature>
<evidence type="ECO:0000313" key="3">
    <source>
        <dbReference type="EMBL" id="KIO53312.1"/>
    </source>
</evidence>
<reference evidence="4 6" key="2">
    <citation type="submission" date="2016-11" db="EMBL/GenBank/DDBJ databases">
        <title>Whole genomes of Flavobacteriaceae.</title>
        <authorList>
            <person name="Stine C."/>
            <person name="Li C."/>
            <person name="Tadesse D."/>
        </authorList>
    </citation>
    <scope>NUCLEOTIDE SEQUENCE [LARGE SCALE GENOMIC DNA]</scope>
    <source>
        <strain evidence="4 6">ATCC 51468</strain>
    </source>
</reference>
<sequence length="1499" mass="162134">MKKNLLFLLFLFCSINCFSQFSKTHYIPPLTCADALPAEDQYLYISTPSAANVNFKIIANGGSVINGTVNSNNPYRYYIGTGSNTQLFVPLSSTGIVANRGYIIEAEDLIYVSARVNAGLGQNGSYNHAGGLVSKGNSALGTTFRLGAMLNPLADITLSNFASIMATENGTKITISNIENGTRLPNGTIVSGPITATLNKNESYVLGLNNTTTAQIPSNSSKIIGALVTSDKPVVVNSGSFGGSNSTLVAATQNGALTPIGRDVGFDQIVSLEKTGKEYIFIRGLGSDELERVLIVAHYDNTEILLNGSPTPFKTLNSGEYIAIDGSQFNIGSLYVKTSANVFAYQSIGGTTSPANQNLFFVPPLNCATPNSVDNIPQIQSIGNNTFNGFLNIVTETGATVLVNNNPITAVPVEIEGTTEFVRYIVANLSGNIAVKSTKQVYVSYFGTNGAATYGGYYSGFDLKPEIVTAKIALNSSSCIPNVSLKINSLSSYDTFQWYKNDVLIPGETNNNFSPTQPGFYQVRGSISGCVSDVFSDKIPVSECPINIDNDLANDNIDIDYDNDGLTNCQESYGDLALNISNSNSGLIQTGTYSNSFSGTVTNTTPAATVPFSGTSDGTFVTEVMAGKGSSVSYTLNFAKPVNLRLEYSNTANTTDLLNPDSEYIINSDIDKTITVLNPTNQLLIDTNYDGIYESGVTQFSSFEIRFRLNGNIPLQPGTGTFKFQSYQTKSLKITHKNLSDAAGNRSTFRLVATCVPKDTDGDGIPDQLDLDSDNDGIPDVIESQIKPMPLSNIDTNLDGLDDIFDANATPIDTDNDGIPNYLDLDSDNDGIYDLVESGSNAPDVNKDGIIDTTSFGINGLSDSLETNPDSGILNYTVSDSDGDGIKNYTELDSDNDGCNDVIEAGFTDPNFDGQLGNVPVIINSNGIVTSRIDGYTTPNGNYIIATPIIITKQPENQTVCELQKATFSIESNADTFQWQLSTDNGNTWNALTDNSIYSGTKTASVTVQKTSLTMNNYEYRVLLNRNNNACGLTSANSIKLIILALPVLNSPIDIVQCDDDTDGISNFNLTEKNSFISANYANETFTYYSTLQGATLKDPSVLISNPLVFTSNTKPIWSRVENSNGCFSTVQLNLRVSTTQIDPNFKRSFNVCDDFIDVATNDKDGIAAFDFSSVTTDIQAMLPSASTNYSIKYYTNQADALAEINVIKNPSNFRNTTPNQQEIWVRVDSNIDNACFGLGAYITLKVNPRPDIDINNNKSADELVCSNLPTFYVKLDAGILGNIPASTYTYVWSKDGSIIPGETNETLDVNEEGKYTVEVFTKDENSCSRIRTIMVTASDVARLDSVSISDLSDSNTVEANVSGTGDYEYSIDDPKGPFQESNIFENVRPGIHDLYVYDKNGCGTISKTIAVLGIPNFFTPNNDGYNDYWNIKGANDTFNSTAKILIFDRYGKLIKQITASSNGWDGTYAGNQMPSDDYWYTIKLEDGREAKGHFSLKR</sequence>
<keyword evidence="1" id="KW-0732">Signal</keyword>
<dbReference type="GO" id="GO:0005509">
    <property type="term" value="F:calcium ion binding"/>
    <property type="evidence" value="ECO:0007669"/>
    <property type="project" value="InterPro"/>
</dbReference>
<keyword evidence="6" id="KW-1185">Reference proteome</keyword>
<dbReference type="STRING" id="37752.IW18_08360"/>
<dbReference type="NCBIfam" id="TIGR04131">
    <property type="entry name" value="Bac_Flav_CTERM"/>
    <property type="match status" value="1"/>
</dbReference>
<dbReference type="InterPro" id="IPR013783">
    <property type="entry name" value="Ig-like_fold"/>
</dbReference>
<dbReference type="Proteomes" id="UP000198302">
    <property type="component" value="Unassembled WGS sequence"/>
</dbReference>
<reference evidence="3 5" key="1">
    <citation type="submission" date="2015-01" db="EMBL/GenBank/DDBJ databases">
        <title>Genome of Flavobacterium hibernum DSM 12611.</title>
        <authorList>
            <person name="Stropko S.J."/>
            <person name="Pipes S.E."/>
            <person name="Newman J.D."/>
        </authorList>
    </citation>
    <scope>NUCLEOTIDE SEQUENCE [LARGE SCALE GENOMIC DNA]</scope>
    <source>
        <strain evidence="3 5">DSM 12611</strain>
    </source>
</reference>
<dbReference type="EMBL" id="JPRK01000007">
    <property type="protein sequence ID" value="KIO53312.1"/>
    <property type="molecule type" value="Genomic_DNA"/>
</dbReference>
<dbReference type="Pfam" id="PF17517">
    <property type="entry name" value="IgGFc_binding"/>
    <property type="match status" value="1"/>
</dbReference>
<comment type="caution">
    <text evidence="3">The sequence shown here is derived from an EMBL/GenBank/DDBJ whole genome shotgun (WGS) entry which is preliminary data.</text>
</comment>
<dbReference type="InterPro" id="IPR028974">
    <property type="entry name" value="TSP_type-3_rpt"/>
</dbReference>
<proteinExistence type="predicted"/>
<dbReference type="InterPro" id="IPR026341">
    <property type="entry name" value="T9SS_type_B"/>
</dbReference>